<feature type="transmembrane region" description="Helical" evidence="1">
    <location>
        <begin position="76"/>
        <end position="93"/>
    </location>
</feature>
<gene>
    <name evidence="2" type="ORF">LZ519_06805</name>
</gene>
<feature type="transmembrane region" description="Helical" evidence="1">
    <location>
        <begin position="46"/>
        <end position="64"/>
    </location>
</feature>
<proteinExistence type="predicted"/>
<reference evidence="2" key="1">
    <citation type="submission" date="2022-05" db="EMBL/GenBank/DDBJ databases">
        <authorList>
            <person name="Jo J.-H."/>
            <person name="Im W.-T."/>
        </authorList>
    </citation>
    <scope>NUCLEOTIDE SEQUENCE</scope>
    <source>
        <strain evidence="2">RG327</strain>
    </source>
</reference>
<feature type="transmembrane region" description="Helical" evidence="1">
    <location>
        <begin position="22"/>
        <end position="39"/>
    </location>
</feature>
<keyword evidence="1" id="KW-0472">Membrane</keyword>
<evidence type="ECO:0000313" key="3">
    <source>
        <dbReference type="Proteomes" id="UP001165343"/>
    </source>
</evidence>
<keyword evidence="1" id="KW-1133">Transmembrane helix</keyword>
<protein>
    <submittedName>
        <fullName evidence="2">Teicoplanin resistance protein VanZ</fullName>
    </submittedName>
</protein>
<accession>A0ABT0RGE8</accession>
<keyword evidence="3" id="KW-1185">Reference proteome</keyword>
<organism evidence="2 3">
    <name type="scientific">Sphingomonas anseongensis</name>
    <dbReference type="NCBI Taxonomy" id="2908207"/>
    <lineage>
        <taxon>Bacteria</taxon>
        <taxon>Pseudomonadati</taxon>
        <taxon>Pseudomonadota</taxon>
        <taxon>Alphaproteobacteria</taxon>
        <taxon>Sphingomonadales</taxon>
        <taxon>Sphingomonadaceae</taxon>
        <taxon>Sphingomonas</taxon>
    </lineage>
</organism>
<name>A0ABT0RGE8_9SPHN</name>
<dbReference type="EMBL" id="JAMGBC010000001">
    <property type="protein sequence ID" value="MCL6679025.1"/>
    <property type="molecule type" value="Genomic_DNA"/>
</dbReference>
<comment type="caution">
    <text evidence="2">The sequence shown here is derived from an EMBL/GenBank/DDBJ whole genome shotgun (WGS) entry which is preliminary data.</text>
</comment>
<keyword evidence="1" id="KW-0812">Transmembrane</keyword>
<sequence length="99" mass="10667">MALAFIMAVMPSPPALPVSDKLQHAAAFLVLALLGRWAYPETRKRTLLLGLAAFGALIEVVQALPIVGRDSDPLDWVADVSAALAVFLIIALWPHPKTR</sequence>
<evidence type="ECO:0000313" key="2">
    <source>
        <dbReference type="EMBL" id="MCL6679025.1"/>
    </source>
</evidence>
<evidence type="ECO:0000256" key="1">
    <source>
        <dbReference type="SAM" id="Phobius"/>
    </source>
</evidence>
<dbReference type="Proteomes" id="UP001165343">
    <property type="component" value="Unassembled WGS sequence"/>
</dbReference>
<dbReference type="RefSeq" id="WP_249867948.1">
    <property type="nucleotide sequence ID" value="NZ_JAMGBC010000001.1"/>
</dbReference>